<dbReference type="GO" id="GO:0050661">
    <property type="term" value="F:NADP binding"/>
    <property type="evidence" value="ECO:0007669"/>
    <property type="project" value="InterPro"/>
</dbReference>
<dbReference type="eggNOG" id="ENOG502SHCE">
    <property type="taxonomic scope" value="Eukaryota"/>
</dbReference>
<comment type="caution">
    <text evidence="8">The sequence shown here is derived from an EMBL/GenBank/DDBJ whole genome shotgun (WGS) entry which is preliminary data.</text>
</comment>
<reference evidence="8 9" key="1">
    <citation type="submission" date="2013-03" db="EMBL/GenBank/DDBJ databases">
        <title>The Genome Sequence of Capronia epimyces CBS 606.96.</title>
        <authorList>
            <consortium name="The Broad Institute Genomics Platform"/>
            <person name="Cuomo C."/>
            <person name="de Hoog S."/>
            <person name="Gorbushina A."/>
            <person name="Walker B."/>
            <person name="Young S.K."/>
            <person name="Zeng Q."/>
            <person name="Gargeya S."/>
            <person name="Fitzgerald M."/>
            <person name="Haas B."/>
            <person name="Abouelleil A."/>
            <person name="Allen A.W."/>
            <person name="Alvarado L."/>
            <person name="Arachchi H.M."/>
            <person name="Berlin A.M."/>
            <person name="Chapman S.B."/>
            <person name="Gainer-Dewar J."/>
            <person name="Goldberg J."/>
            <person name="Griggs A."/>
            <person name="Gujja S."/>
            <person name="Hansen M."/>
            <person name="Howarth C."/>
            <person name="Imamovic A."/>
            <person name="Ireland A."/>
            <person name="Larimer J."/>
            <person name="McCowan C."/>
            <person name="Murphy C."/>
            <person name="Pearson M."/>
            <person name="Poon T.W."/>
            <person name="Priest M."/>
            <person name="Roberts A."/>
            <person name="Saif S."/>
            <person name="Shea T."/>
            <person name="Sisk P."/>
            <person name="Sykes S."/>
            <person name="Wortman J."/>
            <person name="Nusbaum C."/>
            <person name="Birren B."/>
        </authorList>
    </citation>
    <scope>NUCLEOTIDE SEQUENCE [LARGE SCALE GENOMIC DNA]</scope>
    <source>
        <strain evidence="8 9">CBS 606.96</strain>
    </source>
</reference>
<dbReference type="Pfam" id="PF00743">
    <property type="entry name" value="FMO-like"/>
    <property type="match status" value="1"/>
</dbReference>
<evidence type="ECO:0008006" key="10">
    <source>
        <dbReference type="Google" id="ProtNLM"/>
    </source>
</evidence>
<evidence type="ECO:0000313" key="8">
    <source>
        <dbReference type="EMBL" id="EXJ92917.1"/>
    </source>
</evidence>
<dbReference type="InterPro" id="IPR036188">
    <property type="entry name" value="FAD/NAD-bd_sf"/>
</dbReference>
<keyword evidence="6" id="KW-0521">NADP</keyword>
<evidence type="ECO:0000256" key="7">
    <source>
        <dbReference type="ARBA" id="ARBA00023002"/>
    </source>
</evidence>
<dbReference type="AlphaFoldDB" id="W9YJ66"/>
<dbReference type="PANTHER" id="PTHR43098:SF2">
    <property type="entry name" value="FAD-BINDING MONOOXYGENASE AUSB-RELATED"/>
    <property type="match status" value="1"/>
</dbReference>
<dbReference type="EMBL" id="AMGY01000001">
    <property type="protein sequence ID" value="EXJ92917.1"/>
    <property type="molecule type" value="Genomic_DNA"/>
</dbReference>
<keyword evidence="5" id="KW-0274">FAD</keyword>
<keyword evidence="4" id="KW-0285">Flavoprotein</keyword>
<comment type="similarity">
    <text evidence="3">Belongs to the FAD-binding monooxygenase family.</text>
</comment>
<keyword evidence="9" id="KW-1185">Reference proteome</keyword>
<dbReference type="PANTHER" id="PTHR43098">
    <property type="entry name" value="L-ORNITHINE N(5)-MONOOXYGENASE-RELATED"/>
    <property type="match status" value="1"/>
</dbReference>
<dbReference type="Gene3D" id="3.50.50.60">
    <property type="entry name" value="FAD/NAD(P)-binding domain"/>
    <property type="match status" value="2"/>
</dbReference>
<evidence type="ECO:0000256" key="2">
    <source>
        <dbReference type="ARBA" id="ARBA00004721"/>
    </source>
</evidence>
<dbReference type="GeneID" id="19165607"/>
<accession>W9YJ66</accession>
<dbReference type="InterPro" id="IPR020946">
    <property type="entry name" value="Flavin_mOase-like"/>
</dbReference>
<evidence type="ECO:0000256" key="1">
    <source>
        <dbReference type="ARBA" id="ARBA00001974"/>
    </source>
</evidence>
<comment type="cofactor">
    <cofactor evidence="1">
        <name>FAD</name>
        <dbReference type="ChEBI" id="CHEBI:57692"/>
    </cofactor>
</comment>
<protein>
    <recommendedName>
        <fullName evidence="10">FAD/NAD(P)-binding domain-containing protein</fullName>
    </recommendedName>
</protein>
<gene>
    <name evidence="8" type="ORF">A1O3_01473</name>
</gene>
<evidence type="ECO:0000256" key="3">
    <source>
        <dbReference type="ARBA" id="ARBA00010139"/>
    </source>
</evidence>
<evidence type="ECO:0000256" key="6">
    <source>
        <dbReference type="ARBA" id="ARBA00022857"/>
    </source>
</evidence>
<name>W9YJ66_9EURO</name>
<dbReference type="GO" id="GO:0004499">
    <property type="term" value="F:N,N-dimethylaniline monooxygenase activity"/>
    <property type="evidence" value="ECO:0007669"/>
    <property type="project" value="InterPro"/>
</dbReference>
<dbReference type="InterPro" id="IPR050775">
    <property type="entry name" value="FAD-binding_Monooxygenases"/>
</dbReference>
<dbReference type="OrthoDB" id="66881at2759"/>
<dbReference type="SUPFAM" id="SSF51905">
    <property type="entry name" value="FAD/NAD(P)-binding domain"/>
    <property type="match status" value="2"/>
</dbReference>
<proteinExistence type="inferred from homology"/>
<sequence>MGSIDSSTQPLEQILHKYDVERQRRLHPEGLDQYVDISTTKGLEHYAEDPWVTDDNIASSLDVTDGMQCKAVLVGTGFGALIFAVRLMEIAGFQPEDIIFVDNAGGFGGTWYWNRYPGLMCDVESACYMPLLEETGYTPKHRYSYGPELRAYAELVASKWQLQNRAMFAARVTESRWDDDAREWTSTISQRAINGRPPRTVHVRSDFFILTAGLLTRPKLPRFPGLQEFKGHSFHTSRWDYAYTGGSPEDPALEGLKDKRVAVLGTGATAIQVVPALAKWVKQLYVIQRTPSSVDVRGQCAVDPDHYSKNIATGPGWQRARRENMAALTSNIPVKQNLVQDGWTTFPSFSGLVGGPNAGGVTEETAAEYMASLYVLDLPRAERIRARVEQIVKDPATAESLKPWYAGWCKRPGFHDDYLEAFNRPNVHLIDTAGKGVDRMTGAGFVANGEETAVDLFIFSTGYETFRAGDPSSRARMTVVGRGGLTLDRKWSDGVATLHGVWTHDFPNLILPGGSQAAGTVNVVHTFDVMATHAASVIAAGAKRKPAQASDQDPKNTKTKLKLCIEPTTEAEDAWSRRIAQAAVKPSPLANCTPSYSNGEGKVADPTSPEEKLKAARSGAWAKGLLDFQQIIEAWRATGDFDGLSMQVLE</sequence>
<dbReference type="GO" id="GO:0050660">
    <property type="term" value="F:flavin adenine dinucleotide binding"/>
    <property type="evidence" value="ECO:0007669"/>
    <property type="project" value="InterPro"/>
</dbReference>
<dbReference type="RefSeq" id="XP_007729807.1">
    <property type="nucleotide sequence ID" value="XM_007731617.1"/>
</dbReference>
<dbReference type="Proteomes" id="UP000019478">
    <property type="component" value="Unassembled WGS sequence"/>
</dbReference>
<evidence type="ECO:0000256" key="4">
    <source>
        <dbReference type="ARBA" id="ARBA00022630"/>
    </source>
</evidence>
<organism evidence="8 9">
    <name type="scientific">Capronia epimyces CBS 606.96</name>
    <dbReference type="NCBI Taxonomy" id="1182542"/>
    <lineage>
        <taxon>Eukaryota</taxon>
        <taxon>Fungi</taxon>
        <taxon>Dikarya</taxon>
        <taxon>Ascomycota</taxon>
        <taxon>Pezizomycotina</taxon>
        <taxon>Eurotiomycetes</taxon>
        <taxon>Chaetothyriomycetidae</taxon>
        <taxon>Chaetothyriales</taxon>
        <taxon>Herpotrichiellaceae</taxon>
        <taxon>Capronia</taxon>
    </lineage>
</organism>
<evidence type="ECO:0000256" key="5">
    <source>
        <dbReference type="ARBA" id="ARBA00022827"/>
    </source>
</evidence>
<evidence type="ECO:0000313" key="9">
    <source>
        <dbReference type="Proteomes" id="UP000019478"/>
    </source>
</evidence>
<dbReference type="HOGENOM" id="CLU_006937_8_2_1"/>
<comment type="pathway">
    <text evidence="2">Secondary metabolite biosynthesis; terpenoid biosynthesis.</text>
</comment>
<keyword evidence="7" id="KW-0560">Oxidoreductase</keyword>